<evidence type="ECO:0000313" key="1">
    <source>
        <dbReference type="EMBL" id="BAG48115.1"/>
    </source>
</evidence>
<evidence type="ECO:0000313" key="2">
    <source>
        <dbReference type="Proteomes" id="UP000002423"/>
    </source>
</evidence>
<organismHost>
    <name type="scientific">Staphylococcus aureus</name>
    <dbReference type="NCBI Taxonomy" id="1280"/>
</organismHost>
<dbReference type="RefSeq" id="YP_001949816.1">
    <property type="nucleotide sequence ID" value="NC_010808.1"/>
</dbReference>
<organism evidence="1 2">
    <name type="scientific">Staphylococcus phage phiMR25</name>
    <dbReference type="NCBI Taxonomy" id="487152"/>
    <lineage>
        <taxon>Viruses</taxon>
        <taxon>Duplodnaviria</taxon>
        <taxon>Heunggongvirae</taxon>
        <taxon>Uroviricota</taxon>
        <taxon>Caudoviricetes</taxon>
        <taxon>Azeredovirinae</taxon>
        <taxon>Dubowvirus</taxon>
    </lineage>
</organism>
<gene>
    <name evidence="1" type="primary">orf18</name>
</gene>
<accession>B2ZYV6</accession>
<dbReference type="KEGG" id="vg:6370084"/>
<name>B2ZYV6_BPMR2</name>
<dbReference type="EMBL" id="AB370205">
    <property type="protein sequence ID" value="BAG48115.1"/>
    <property type="molecule type" value="Genomic_DNA"/>
</dbReference>
<protein>
    <submittedName>
        <fullName evidence="1">Uncharacterized protein</fullName>
    </submittedName>
</protein>
<proteinExistence type="predicted"/>
<dbReference type="GeneID" id="6370084"/>
<keyword evidence="2" id="KW-1185">Reference proteome</keyword>
<dbReference type="Proteomes" id="UP000002423">
    <property type="component" value="Segment"/>
</dbReference>
<reference evidence="1 2" key="1">
    <citation type="journal article" date="2010" name="Arch. Virol.">
        <title>Isolation and characterization of a novel Staphylococcus aureus bacteriophage, phiMR25, and its therapeutic potential.</title>
        <authorList>
            <person name="Hoshiba H."/>
            <person name="Uchiyama J."/>
            <person name="Kato S."/>
            <person name="Ujihara T."/>
            <person name="Muraoka A."/>
            <person name="Daibata M."/>
            <person name="Wakiguchi H."/>
            <person name="Matsuzaki S."/>
        </authorList>
    </citation>
    <scope>NUCLEOTIDE SEQUENCE [LARGE SCALE GENOMIC DNA]</scope>
</reference>
<sequence length="55" mass="6009">MSKVSFKTPNLTRLLIEISVDSISNGESFINVSDIFIPSFFGFKTALYLTAGCTS</sequence>